<evidence type="ECO:0000256" key="5">
    <source>
        <dbReference type="PIRSR" id="PIRSR601548-10"/>
    </source>
</evidence>
<proteinExistence type="inferred from homology"/>
<keyword evidence="8" id="KW-1185">Reference proteome</keyword>
<dbReference type="Proteomes" id="UP000596742">
    <property type="component" value="Unassembled WGS sequence"/>
</dbReference>
<keyword evidence="7" id="KW-0121">Carboxypeptidase</keyword>
<keyword evidence="3" id="KW-1015">Disulfide bond</keyword>
<feature type="glycosylation site" description="N-linked (GlcNAc...) asparagine" evidence="5">
    <location>
        <position position="18"/>
    </location>
</feature>
<accession>A0A8B6BRG4</accession>
<dbReference type="OrthoDB" id="10029630at2759"/>
<dbReference type="AlphaFoldDB" id="A0A8B6BRG4"/>
<dbReference type="GO" id="GO:0008241">
    <property type="term" value="F:peptidyl-dipeptidase activity"/>
    <property type="evidence" value="ECO:0007669"/>
    <property type="project" value="UniProtKB-EC"/>
</dbReference>
<evidence type="ECO:0000313" key="8">
    <source>
        <dbReference type="Proteomes" id="UP000596742"/>
    </source>
</evidence>
<dbReference type="InterPro" id="IPR001548">
    <property type="entry name" value="Peptidase_M2"/>
</dbReference>
<comment type="caution">
    <text evidence="6">Lacks conserved residue(s) required for the propagation of feature annotation.</text>
</comment>
<comment type="similarity">
    <text evidence="1 6">Belongs to the peptidase M2 family.</text>
</comment>
<keyword evidence="7" id="KW-0645">Protease</keyword>
<sequence>MRRLNNEYANAEWDVETNMTNETETKHVQMSIKASRSMKEIAFKAREQQKLHYLRKDTRRRLRLMAQFSDPTDRNVLEQLEKTRSALENIYAAGTLQKDGKVYNMEPELTKLMQEERDPDVLNWAWKGWRNETGKQMKTLYAEMVKLLNLGAVENEFSDYVDAWKKSQFDDTPELLQMCETLWKEVSPLYKRLHAFVRMRLKDYYTEHYPNYKFPTDGTIPAHLLDKDVIERATASDVHLRDARL</sequence>
<dbReference type="PANTHER" id="PTHR10514">
    <property type="entry name" value="ANGIOTENSIN-CONVERTING ENZYME"/>
    <property type="match status" value="1"/>
</dbReference>
<dbReference type="GO" id="GO:0004180">
    <property type="term" value="F:carboxypeptidase activity"/>
    <property type="evidence" value="ECO:0007669"/>
    <property type="project" value="UniProtKB-KW"/>
</dbReference>
<dbReference type="PANTHER" id="PTHR10514:SF27">
    <property type="entry name" value="ANGIOTENSIN-CONVERTING ENZYME"/>
    <property type="match status" value="1"/>
</dbReference>
<dbReference type="EMBL" id="UYJE01000599">
    <property type="protein sequence ID" value="VDH94508.1"/>
    <property type="molecule type" value="Genomic_DNA"/>
</dbReference>
<dbReference type="Pfam" id="PF01401">
    <property type="entry name" value="Peptidase_M2"/>
    <property type="match status" value="1"/>
</dbReference>
<evidence type="ECO:0000256" key="1">
    <source>
        <dbReference type="ARBA" id="ARBA00008139"/>
    </source>
</evidence>
<dbReference type="SUPFAM" id="SSF55486">
    <property type="entry name" value="Metalloproteases ('zincins'), catalytic domain"/>
    <property type="match status" value="1"/>
</dbReference>
<comment type="caution">
    <text evidence="7">The sequence shown here is derived from an EMBL/GenBank/DDBJ whole genome shotgun (WGS) entry which is preliminary data.</text>
</comment>
<evidence type="ECO:0000256" key="2">
    <source>
        <dbReference type="ARBA" id="ARBA00022729"/>
    </source>
</evidence>
<dbReference type="GO" id="GO:0006508">
    <property type="term" value="P:proteolysis"/>
    <property type="evidence" value="ECO:0007669"/>
    <property type="project" value="InterPro"/>
</dbReference>
<keyword evidence="2" id="KW-0732">Signal</keyword>
<dbReference type="EC" id="3.4.15.1" evidence="7"/>
<evidence type="ECO:0000313" key="7">
    <source>
        <dbReference type="EMBL" id="VDH94508.1"/>
    </source>
</evidence>
<keyword evidence="4 5" id="KW-0325">Glycoprotein</keyword>
<evidence type="ECO:0000256" key="6">
    <source>
        <dbReference type="PROSITE-ProRule" id="PRU01355"/>
    </source>
</evidence>
<keyword evidence="7" id="KW-0378">Hydrolase</keyword>
<dbReference type="GO" id="GO:0016020">
    <property type="term" value="C:membrane"/>
    <property type="evidence" value="ECO:0007669"/>
    <property type="project" value="InterPro"/>
</dbReference>
<dbReference type="PROSITE" id="PS52011">
    <property type="entry name" value="PEPTIDASE_M2"/>
    <property type="match status" value="1"/>
</dbReference>
<name>A0A8B6BRG4_MYTGA</name>
<organism evidence="7 8">
    <name type="scientific">Mytilus galloprovincialis</name>
    <name type="common">Mediterranean mussel</name>
    <dbReference type="NCBI Taxonomy" id="29158"/>
    <lineage>
        <taxon>Eukaryota</taxon>
        <taxon>Metazoa</taxon>
        <taxon>Spiralia</taxon>
        <taxon>Lophotrochozoa</taxon>
        <taxon>Mollusca</taxon>
        <taxon>Bivalvia</taxon>
        <taxon>Autobranchia</taxon>
        <taxon>Pteriomorphia</taxon>
        <taxon>Mytilida</taxon>
        <taxon>Mytiloidea</taxon>
        <taxon>Mytilidae</taxon>
        <taxon>Mytilinae</taxon>
        <taxon>Mytilus</taxon>
    </lineage>
</organism>
<evidence type="ECO:0000256" key="4">
    <source>
        <dbReference type="ARBA" id="ARBA00023180"/>
    </source>
</evidence>
<gene>
    <name evidence="7" type="ORF">MGAL_10B061485</name>
</gene>
<evidence type="ECO:0000256" key="3">
    <source>
        <dbReference type="ARBA" id="ARBA00023157"/>
    </source>
</evidence>
<protein>
    <submittedName>
        <fullName evidence="7">Peptidyl-dipeptidase A</fullName>
        <ecNumber evidence="7">3.4.15.1</ecNumber>
    </submittedName>
</protein>
<reference evidence="7" key="1">
    <citation type="submission" date="2018-11" db="EMBL/GenBank/DDBJ databases">
        <authorList>
            <person name="Alioto T."/>
            <person name="Alioto T."/>
        </authorList>
    </citation>
    <scope>NUCLEOTIDE SEQUENCE</scope>
</reference>
<dbReference type="GO" id="GO:0008237">
    <property type="term" value="F:metallopeptidase activity"/>
    <property type="evidence" value="ECO:0007669"/>
    <property type="project" value="InterPro"/>
</dbReference>